<protein>
    <submittedName>
        <fullName evidence="1">Uncharacterized protein</fullName>
    </submittedName>
</protein>
<sequence>MLMNHIKSFQCSCL</sequence>
<proteinExistence type="predicted"/>
<dbReference type="EMBL" id="GGEC01057529">
    <property type="protein sequence ID" value="MBX38013.1"/>
    <property type="molecule type" value="Transcribed_RNA"/>
</dbReference>
<name>A0A2P2N6C5_RHIMU</name>
<organism evidence="1">
    <name type="scientific">Rhizophora mucronata</name>
    <name type="common">Asiatic mangrove</name>
    <dbReference type="NCBI Taxonomy" id="61149"/>
    <lineage>
        <taxon>Eukaryota</taxon>
        <taxon>Viridiplantae</taxon>
        <taxon>Streptophyta</taxon>
        <taxon>Embryophyta</taxon>
        <taxon>Tracheophyta</taxon>
        <taxon>Spermatophyta</taxon>
        <taxon>Magnoliopsida</taxon>
        <taxon>eudicotyledons</taxon>
        <taxon>Gunneridae</taxon>
        <taxon>Pentapetalae</taxon>
        <taxon>rosids</taxon>
        <taxon>fabids</taxon>
        <taxon>Malpighiales</taxon>
        <taxon>Rhizophoraceae</taxon>
        <taxon>Rhizophora</taxon>
    </lineage>
</organism>
<reference evidence="1" key="1">
    <citation type="submission" date="2018-02" db="EMBL/GenBank/DDBJ databases">
        <title>Rhizophora mucronata_Transcriptome.</title>
        <authorList>
            <person name="Meera S.P."/>
            <person name="Sreeshan A."/>
            <person name="Augustine A."/>
        </authorList>
    </citation>
    <scope>NUCLEOTIDE SEQUENCE</scope>
    <source>
        <tissue evidence="1">Leaf</tissue>
    </source>
</reference>
<evidence type="ECO:0000313" key="1">
    <source>
        <dbReference type="EMBL" id="MBX38013.1"/>
    </source>
</evidence>
<accession>A0A2P2N6C5</accession>